<feature type="compositionally biased region" description="Low complexity" evidence="1">
    <location>
        <begin position="257"/>
        <end position="266"/>
    </location>
</feature>
<feature type="region of interest" description="Disordered" evidence="1">
    <location>
        <begin position="377"/>
        <end position="410"/>
    </location>
</feature>
<organism evidence="2 3">
    <name type="scientific">Tuber aestivum</name>
    <name type="common">summer truffle</name>
    <dbReference type="NCBI Taxonomy" id="59557"/>
    <lineage>
        <taxon>Eukaryota</taxon>
        <taxon>Fungi</taxon>
        <taxon>Dikarya</taxon>
        <taxon>Ascomycota</taxon>
        <taxon>Pezizomycotina</taxon>
        <taxon>Pezizomycetes</taxon>
        <taxon>Pezizales</taxon>
        <taxon>Tuberaceae</taxon>
        <taxon>Tuber</taxon>
    </lineage>
</organism>
<feature type="compositionally biased region" description="Polar residues" evidence="1">
    <location>
        <begin position="481"/>
        <end position="498"/>
    </location>
</feature>
<feature type="region of interest" description="Disordered" evidence="1">
    <location>
        <begin position="19"/>
        <end position="143"/>
    </location>
</feature>
<feature type="compositionally biased region" description="Polar residues" evidence="1">
    <location>
        <begin position="39"/>
        <end position="58"/>
    </location>
</feature>
<accession>A0A292Q5Y8</accession>
<evidence type="ECO:0000313" key="3">
    <source>
        <dbReference type="Proteomes" id="UP001412239"/>
    </source>
</evidence>
<protein>
    <submittedName>
        <fullName evidence="2">Uncharacterized protein</fullName>
    </submittedName>
</protein>
<feature type="region of interest" description="Disordered" evidence="1">
    <location>
        <begin position="257"/>
        <end position="343"/>
    </location>
</feature>
<feature type="region of interest" description="Disordered" evidence="1">
    <location>
        <begin position="423"/>
        <end position="525"/>
    </location>
</feature>
<dbReference type="EMBL" id="LN890962">
    <property type="protein sequence ID" value="CUS14087.1"/>
    <property type="molecule type" value="Genomic_DNA"/>
</dbReference>
<name>A0A292Q5Y8_9PEZI</name>
<feature type="compositionally biased region" description="Polar residues" evidence="1">
    <location>
        <begin position="322"/>
        <end position="331"/>
    </location>
</feature>
<dbReference type="AlphaFoldDB" id="A0A292Q5Y8"/>
<feature type="compositionally biased region" description="Low complexity" evidence="1">
    <location>
        <begin position="460"/>
        <end position="479"/>
    </location>
</feature>
<sequence>MSMDAGGLAQINYFHQQGNPASFASRGKGSHLRNISVPVPSNNLSAPADNKTVTTPRTARSALLAGLRTAPRTPNPTPTSAPPAEGGLESKYNLPGSSGFAPQSARSSQSPNRYQGYQSSQGASYSATSQQLPTPPSSSPALGLNGEMFELSDETDNGRYQQLLATNFILAQKQAELQAQLANSAHQVQLLQLQQLQLQSSGSGNFSTPPMSPGGMGSYMQQSANAANMNAGRYYPIYNNIYGYYAQPQVSVDYLQQFQQQQQQQQSPPTSAQPENNSPVYQPHQQQQQQQQQQAQLPEKQSPTLNASAGRSGRSRSPPKLTLNQPTNSSGFKRGHRKASSLSTCVNVSNLDIAEPPKTSLPKIMPTTPMTATFAPGHASGSHPIRQPRGPPAIEELKAKPTNKDGGSKNFATRQRRRAVFKLVTAGMERRTARSASSSIGGTMTPVSENEGSGLEDAESVSSSLSGRASRASIRGGDSPQDYSASSVSGDESFGTKQTESKESGGLKAPRLVFSSATKRNSAQF</sequence>
<reference evidence="2" key="1">
    <citation type="submission" date="2015-10" db="EMBL/GenBank/DDBJ databases">
        <authorList>
            <person name="Regsiter A."/>
            <person name="william w."/>
        </authorList>
    </citation>
    <scope>NUCLEOTIDE SEQUENCE</scope>
    <source>
        <strain evidence="2">Montdore</strain>
    </source>
</reference>
<feature type="compositionally biased region" description="Polar residues" evidence="1">
    <location>
        <begin position="100"/>
        <end position="113"/>
    </location>
</feature>
<feature type="compositionally biased region" description="Low complexity" evidence="1">
    <location>
        <begin position="285"/>
        <end position="296"/>
    </location>
</feature>
<evidence type="ECO:0000313" key="2">
    <source>
        <dbReference type="EMBL" id="CUS14087.1"/>
    </source>
</evidence>
<feature type="compositionally biased region" description="Low complexity" evidence="1">
    <location>
        <begin position="114"/>
        <end position="132"/>
    </location>
</feature>
<feature type="compositionally biased region" description="Polar residues" evidence="1">
    <location>
        <begin position="434"/>
        <end position="451"/>
    </location>
</feature>
<feature type="compositionally biased region" description="Polar residues" evidence="1">
    <location>
        <begin position="515"/>
        <end position="525"/>
    </location>
</feature>
<feature type="compositionally biased region" description="Polar residues" evidence="1">
    <location>
        <begin position="267"/>
        <end position="284"/>
    </location>
</feature>
<feature type="compositionally biased region" description="Low complexity" evidence="1">
    <location>
        <begin position="307"/>
        <end position="316"/>
    </location>
</feature>
<gene>
    <name evidence="2" type="ORF">GSTUAT00001817001</name>
</gene>
<feature type="compositionally biased region" description="Basic and acidic residues" evidence="1">
    <location>
        <begin position="395"/>
        <end position="407"/>
    </location>
</feature>
<proteinExistence type="predicted"/>
<evidence type="ECO:0000256" key="1">
    <source>
        <dbReference type="SAM" id="MobiDB-lite"/>
    </source>
</evidence>
<keyword evidence="3" id="KW-1185">Reference proteome</keyword>
<dbReference type="Proteomes" id="UP001412239">
    <property type="component" value="Unassembled WGS sequence"/>
</dbReference>